<dbReference type="Gene3D" id="3.40.190.10">
    <property type="entry name" value="Periplasmic binding protein-like II"/>
    <property type="match status" value="2"/>
</dbReference>
<comment type="caution">
    <text evidence="2">The sequence shown here is derived from an EMBL/GenBank/DDBJ whole genome shotgun (WGS) entry which is preliminary data.</text>
</comment>
<dbReference type="InterPro" id="IPR006059">
    <property type="entry name" value="SBP"/>
</dbReference>
<dbReference type="PANTHER" id="PTHR43649">
    <property type="entry name" value="ARABINOSE-BINDING PROTEIN-RELATED"/>
    <property type="match status" value="1"/>
</dbReference>
<feature type="chain" id="PRO_5046298212" evidence="1">
    <location>
        <begin position="31"/>
        <end position="555"/>
    </location>
</feature>
<gene>
    <name evidence="2" type="ORF">GCM10008959_21160</name>
</gene>
<dbReference type="Pfam" id="PF01547">
    <property type="entry name" value="SBP_bac_1"/>
    <property type="match status" value="1"/>
</dbReference>
<keyword evidence="1" id="KW-0732">Signal</keyword>
<organism evidence="2 3">
    <name type="scientific">Deinococcus seoulensis</name>
    <dbReference type="NCBI Taxonomy" id="1837379"/>
    <lineage>
        <taxon>Bacteria</taxon>
        <taxon>Thermotogati</taxon>
        <taxon>Deinococcota</taxon>
        <taxon>Deinococci</taxon>
        <taxon>Deinococcales</taxon>
        <taxon>Deinococcaceae</taxon>
        <taxon>Deinococcus</taxon>
    </lineage>
</organism>
<dbReference type="RefSeq" id="WP_189064947.1">
    <property type="nucleotide sequence ID" value="NZ_BMQM01000012.1"/>
</dbReference>
<evidence type="ECO:0000313" key="2">
    <source>
        <dbReference type="EMBL" id="GGR59101.1"/>
    </source>
</evidence>
<accession>A0ABQ2RS03</accession>
<dbReference type="Proteomes" id="UP000634308">
    <property type="component" value="Unassembled WGS sequence"/>
</dbReference>
<proteinExistence type="predicted"/>
<reference evidence="3" key="1">
    <citation type="journal article" date="2019" name="Int. J. Syst. Evol. Microbiol.">
        <title>The Global Catalogue of Microorganisms (GCM) 10K type strain sequencing project: providing services to taxonomists for standard genome sequencing and annotation.</title>
        <authorList>
            <consortium name="The Broad Institute Genomics Platform"/>
            <consortium name="The Broad Institute Genome Sequencing Center for Infectious Disease"/>
            <person name="Wu L."/>
            <person name="Ma J."/>
        </authorList>
    </citation>
    <scope>NUCLEOTIDE SEQUENCE [LARGE SCALE GENOMIC DNA]</scope>
    <source>
        <strain evidence="3">JCM 31404</strain>
    </source>
</reference>
<name>A0ABQ2RS03_9DEIO</name>
<keyword evidence="3" id="KW-1185">Reference proteome</keyword>
<evidence type="ECO:0000256" key="1">
    <source>
        <dbReference type="SAM" id="SignalP"/>
    </source>
</evidence>
<dbReference type="CDD" id="cd13582">
    <property type="entry name" value="PBP2_AlgQ_like_3"/>
    <property type="match status" value="1"/>
</dbReference>
<dbReference type="EMBL" id="BMQM01000012">
    <property type="protein sequence ID" value="GGR59101.1"/>
    <property type="molecule type" value="Genomic_DNA"/>
</dbReference>
<evidence type="ECO:0000313" key="3">
    <source>
        <dbReference type="Proteomes" id="UP000634308"/>
    </source>
</evidence>
<feature type="signal peptide" evidence="1">
    <location>
        <begin position="1"/>
        <end position="30"/>
    </location>
</feature>
<dbReference type="InterPro" id="IPR050490">
    <property type="entry name" value="Bact_solute-bd_prot1"/>
</dbReference>
<sequence length="555" mass="61440">MNRTRTVSAPALTGLALLTLALTATGPVAAQGAAPKPVTFSAFFADPNANWNGMQDEIGRVITAKTGVTLKAEFAVGSPDEKINLIAASGQYPDLISPKGAGGVLVDAGAMLDLTDLINRYAPNIKRIMGKEFDRMRFSNRDRGIYFIPTNDPIGQTYFDTDAWFKLQLGALKEQKYPQVRTLKDYEKVIATYVKAHPKTPDGRPTIGLSLLADDWRFLISVTNPAFWATGGSDDGEWYIDPKTYKATLHFFRPEEREYFRWLNHMNDIGLLDPESFTQKYDQYLAKIASGRVVGLIDAGWQIGDAVNALKAAGKTEQMYGRFGVTTKPGIRPAYNQPTGFVGGWGIGITKACKDPVAAIKFLDYLASPEGQVLKNWGIKGKHYTVQGGKRVIPAAVLKQKNTNPAAFQRTTGIGNYNISVRYGDGVKDQSGNYYTTTYPEQIIDAYTPAEKAALKAYKARLWNDLLPKASSFQPKAWGAAWSIQVPQDNPLNEFFNKEQDITRRAIPKMILGKPADFDRAYDAFLAELDSKLGKYAVMETELIKDRLKLWGVIK</sequence>
<dbReference type="SUPFAM" id="SSF53850">
    <property type="entry name" value="Periplasmic binding protein-like II"/>
    <property type="match status" value="1"/>
</dbReference>
<dbReference type="PANTHER" id="PTHR43649:SF12">
    <property type="entry name" value="DIACETYLCHITOBIOSE BINDING PROTEIN DASA"/>
    <property type="match status" value="1"/>
</dbReference>
<protein>
    <submittedName>
        <fullName evidence="2">ABC transporter substrate-binding protein</fullName>
    </submittedName>
</protein>